<dbReference type="InterPro" id="IPR036390">
    <property type="entry name" value="WH_DNA-bd_sf"/>
</dbReference>
<dbReference type="PANTHER" id="PTHR33154:SF33">
    <property type="entry name" value="TRANSCRIPTIONAL REPRESSOR SDPR"/>
    <property type="match status" value="1"/>
</dbReference>
<dbReference type="PROSITE" id="PS50987">
    <property type="entry name" value="HTH_ARSR_2"/>
    <property type="match status" value="1"/>
</dbReference>
<reference evidence="6 7" key="1">
    <citation type="journal article" date="2019" name="Emerg. Microbes Infect.">
        <title>Comprehensive subspecies identification of 175 nontuberculous mycobacteria species based on 7547 genomic profiles.</title>
        <authorList>
            <person name="Matsumoto Y."/>
            <person name="Kinjo T."/>
            <person name="Motooka D."/>
            <person name="Nabeya D."/>
            <person name="Jung N."/>
            <person name="Uechi K."/>
            <person name="Horii T."/>
            <person name="Iida T."/>
            <person name="Fujita J."/>
            <person name="Nakamura S."/>
        </authorList>
    </citation>
    <scope>NUCLEOTIDE SEQUENCE [LARGE SCALE GENOMIC DNA]</scope>
    <source>
        <strain evidence="6 7">JCM 16367</strain>
    </source>
</reference>
<evidence type="ECO:0000313" key="6">
    <source>
        <dbReference type="EMBL" id="BBY08193.1"/>
    </source>
</evidence>
<accession>A0A7I7PHU7</accession>
<dbReference type="KEGG" id="mnv:MNVI_35110"/>
<proteinExistence type="predicted"/>
<organism evidence="6 7">
    <name type="scientific">Mycobacterium noviomagense</name>
    <dbReference type="NCBI Taxonomy" id="459858"/>
    <lineage>
        <taxon>Bacteria</taxon>
        <taxon>Bacillati</taxon>
        <taxon>Actinomycetota</taxon>
        <taxon>Actinomycetes</taxon>
        <taxon>Mycobacteriales</taxon>
        <taxon>Mycobacteriaceae</taxon>
        <taxon>Mycobacterium</taxon>
    </lineage>
</organism>
<keyword evidence="2" id="KW-0238">DNA-binding</keyword>
<feature type="domain" description="HTH arsR-type" evidence="5">
    <location>
        <begin position="9"/>
        <end position="110"/>
    </location>
</feature>
<dbReference type="CDD" id="cd00090">
    <property type="entry name" value="HTH_ARSR"/>
    <property type="match status" value="1"/>
</dbReference>
<sequence>MTQANRSSILTDVAASVDAVLDALGDPTRRAILEKLTAGPIAVGVLADQLPVSRPAVSQHLRVLKNADLVVESVAGTRRLYRINHSGLKAVRDYLDRFWESALDNFAILAAAEAEADNRKRSASKKADKGRPAKK</sequence>
<dbReference type="Proteomes" id="UP000466894">
    <property type="component" value="Chromosome"/>
</dbReference>
<feature type="region of interest" description="Disordered" evidence="4">
    <location>
        <begin position="114"/>
        <end position="135"/>
    </location>
</feature>
<evidence type="ECO:0000256" key="4">
    <source>
        <dbReference type="SAM" id="MobiDB-lite"/>
    </source>
</evidence>
<name>A0A7I7PHU7_9MYCO</name>
<evidence type="ECO:0000256" key="2">
    <source>
        <dbReference type="ARBA" id="ARBA00023125"/>
    </source>
</evidence>
<dbReference type="InterPro" id="IPR051081">
    <property type="entry name" value="HTH_MetalResp_TranReg"/>
</dbReference>
<dbReference type="Gene3D" id="1.10.10.10">
    <property type="entry name" value="Winged helix-like DNA-binding domain superfamily/Winged helix DNA-binding domain"/>
    <property type="match status" value="1"/>
</dbReference>
<evidence type="ECO:0000256" key="3">
    <source>
        <dbReference type="ARBA" id="ARBA00023163"/>
    </source>
</evidence>
<dbReference type="AlphaFoldDB" id="A0A7I7PHU7"/>
<dbReference type="GO" id="GO:0003677">
    <property type="term" value="F:DNA binding"/>
    <property type="evidence" value="ECO:0007669"/>
    <property type="project" value="UniProtKB-KW"/>
</dbReference>
<dbReference type="NCBIfam" id="NF033788">
    <property type="entry name" value="HTH_metalloreg"/>
    <property type="match status" value="1"/>
</dbReference>
<dbReference type="SMART" id="SM00418">
    <property type="entry name" value="HTH_ARSR"/>
    <property type="match status" value="1"/>
</dbReference>
<dbReference type="Pfam" id="PF12840">
    <property type="entry name" value="HTH_20"/>
    <property type="match status" value="1"/>
</dbReference>
<protein>
    <recommendedName>
        <fullName evidence="5">HTH arsR-type domain-containing protein</fullName>
    </recommendedName>
</protein>
<dbReference type="InterPro" id="IPR001845">
    <property type="entry name" value="HTH_ArsR_DNA-bd_dom"/>
</dbReference>
<evidence type="ECO:0000256" key="1">
    <source>
        <dbReference type="ARBA" id="ARBA00023015"/>
    </source>
</evidence>
<dbReference type="GO" id="GO:0003700">
    <property type="term" value="F:DNA-binding transcription factor activity"/>
    <property type="evidence" value="ECO:0007669"/>
    <property type="project" value="InterPro"/>
</dbReference>
<evidence type="ECO:0000259" key="5">
    <source>
        <dbReference type="PROSITE" id="PS50987"/>
    </source>
</evidence>
<evidence type="ECO:0000313" key="7">
    <source>
        <dbReference type="Proteomes" id="UP000466894"/>
    </source>
</evidence>
<dbReference type="InterPro" id="IPR011991">
    <property type="entry name" value="ArsR-like_HTH"/>
</dbReference>
<dbReference type="SUPFAM" id="SSF46785">
    <property type="entry name" value="Winged helix' DNA-binding domain"/>
    <property type="match status" value="1"/>
</dbReference>
<dbReference type="PANTHER" id="PTHR33154">
    <property type="entry name" value="TRANSCRIPTIONAL REGULATOR, ARSR FAMILY"/>
    <property type="match status" value="1"/>
</dbReference>
<keyword evidence="1" id="KW-0805">Transcription regulation</keyword>
<keyword evidence="3" id="KW-0804">Transcription</keyword>
<dbReference type="EMBL" id="AP022583">
    <property type="protein sequence ID" value="BBY08193.1"/>
    <property type="molecule type" value="Genomic_DNA"/>
</dbReference>
<dbReference type="PRINTS" id="PR00778">
    <property type="entry name" value="HTHARSR"/>
</dbReference>
<dbReference type="InterPro" id="IPR036388">
    <property type="entry name" value="WH-like_DNA-bd_sf"/>
</dbReference>
<gene>
    <name evidence="6" type="ORF">MNVI_35110</name>
</gene>
<feature type="compositionally biased region" description="Basic and acidic residues" evidence="4">
    <location>
        <begin position="116"/>
        <end position="135"/>
    </location>
</feature>